<protein>
    <submittedName>
        <fullName evidence="2">Thiamine-phosphate pyrophosphorylase</fullName>
    </submittedName>
</protein>
<keyword evidence="3" id="KW-1185">Reference proteome</keyword>
<dbReference type="SUPFAM" id="SSF51391">
    <property type="entry name" value="Thiamin phosphate synthase"/>
    <property type="match status" value="1"/>
</dbReference>
<dbReference type="STRING" id="1612308.SAMN05444581_101275"/>
<evidence type="ECO:0000313" key="3">
    <source>
        <dbReference type="Proteomes" id="UP000198755"/>
    </source>
</evidence>
<proteinExistence type="predicted"/>
<dbReference type="CDD" id="cd00564">
    <property type="entry name" value="TMP_TenI"/>
    <property type="match status" value="1"/>
</dbReference>
<evidence type="ECO:0000313" key="2">
    <source>
        <dbReference type="EMBL" id="SFK01267.1"/>
    </source>
</evidence>
<dbReference type="RefSeq" id="WP_091676356.1">
    <property type="nucleotide sequence ID" value="NZ_FOSN01000001.1"/>
</dbReference>
<name>A0A1I3W3N9_9HYPH</name>
<dbReference type="Gene3D" id="3.20.20.70">
    <property type="entry name" value="Aldolase class I"/>
    <property type="match status" value="1"/>
</dbReference>
<dbReference type="InterPro" id="IPR022998">
    <property type="entry name" value="ThiamineP_synth_TenI"/>
</dbReference>
<dbReference type="Pfam" id="PF02581">
    <property type="entry name" value="TMP-TENI"/>
    <property type="match status" value="1"/>
</dbReference>
<dbReference type="OrthoDB" id="7159061at2"/>
<reference evidence="2 3" key="1">
    <citation type="submission" date="2016-10" db="EMBL/GenBank/DDBJ databases">
        <authorList>
            <person name="de Groot N.N."/>
        </authorList>
    </citation>
    <scope>NUCLEOTIDE SEQUENCE [LARGE SCALE GENOMIC DNA]</scope>
    <source>
        <strain evidence="2 3">NE2</strain>
    </source>
</reference>
<dbReference type="GO" id="GO:0009228">
    <property type="term" value="P:thiamine biosynthetic process"/>
    <property type="evidence" value="ECO:0007669"/>
    <property type="project" value="UniProtKB-KW"/>
</dbReference>
<sequence>MDMPQLYLITPSLTASSSAFGATLKDALEACDIACVLLRTEARDERERKKIVLDLVPIVQARGAACLVAGDSQLAVRTGADGVHIEGGGADRGGDESLADALAVLHPRGIVGAGGLSTRDAAMNAGEAGADYLMFGGPDSDEPHAGVVERVAWWAEIFNVPCVGFARELSGVPDLVRAGADFIALCDAVFSDPRGGATALREVAAIIAESRESAH</sequence>
<dbReference type="EMBL" id="FOSN01000001">
    <property type="protein sequence ID" value="SFK01267.1"/>
    <property type="molecule type" value="Genomic_DNA"/>
</dbReference>
<feature type="domain" description="Thiamine phosphate synthase/TenI" evidence="1">
    <location>
        <begin position="6"/>
        <end position="189"/>
    </location>
</feature>
<evidence type="ECO:0000259" key="1">
    <source>
        <dbReference type="Pfam" id="PF02581"/>
    </source>
</evidence>
<dbReference type="InterPro" id="IPR013785">
    <property type="entry name" value="Aldolase_TIM"/>
</dbReference>
<organism evidence="2 3">
    <name type="scientific">Methylocapsa palsarum</name>
    <dbReference type="NCBI Taxonomy" id="1612308"/>
    <lineage>
        <taxon>Bacteria</taxon>
        <taxon>Pseudomonadati</taxon>
        <taxon>Pseudomonadota</taxon>
        <taxon>Alphaproteobacteria</taxon>
        <taxon>Hyphomicrobiales</taxon>
        <taxon>Beijerinckiaceae</taxon>
        <taxon>Methylocapsa</taxon>
    </lineage>
</organism>
<dbReference type="InterPro" id="IPR036206">
    <property type="entry name" value="ThiamineP_synth_sf"/>
</dbReference>
<gene>
    <name evidence="2" type="ORF">SAMN05444581_101275</name>
</gene>
<accession>A0A1I3W3N9</accession>
<dbReference type="AlphaFoldDB" id="A0A1I3W3N9"/>
<dbReference type="Proteomes" id="UP000198755">
    <property type="component" value="Unassembled WGS sequence"/>
</dbReference>